<dbReference type="PROSITE" id="PS50075">
    <property type="entry name" value="CARRIER"/>
    <property type="match status" value="1"/>
</dbReference>
<feature type="domain" description="Carrier" evidence="5">
    <location>
        <begin position="15"/>
        <end position="92"/>
    </location>
</feature>
<dbReference type="PANTHER" id="PTHR43775:SF37">
    <property type="entry name" value="SI:DKEY-61P9.11"/>
    <property type="match status" value="1"/>
</dbReference>
<dbReference type="InterPro" id="IPR020806">
    <property type="entry name" value="PKS_PP-bd"/>
</dbReference>
<dbReference type="GO" id="GO:0004312">
    <property type="term" value="F:fatty acid synthase activity"/>
    <property type="evidence" value="ECO:0007669"/>
    <property type="project" value="TreeGrafter"/>
</dbReference>
<dbReference type="InterPro" id="IPR020841">
    <property type="entry name" value="PKS_Beta-ketoAc_synthase_dom"/>
</dbReference>
<dbReference type="InterPro" id="IPR016035">
    <property type="entry name" value="Acyl_Trfase/lysoPLipase"/>
</dbReference>
<dbReference type="SUPFAM" id="SSF47336">
    <property type="entry name" value="ACP-like"/>
    <property type="match status" value="1"/>
</dbReference>
<dbReference type="SMART" id="SM00823">
    <property type="entry name" value="PKS_PP"/>
    <property type="match status" value="1"/>
</dbReference>
<dbReference type="CDD" id="cd00833">
    <property type="entry name" value="PKS"/>
    <property type="match status" value="1"/>
</dbReference>
<dbReference type="InterPro" id="IPR009081">
    <property type="entry name" value="PP-bd_ACP"/>
</dbReference>
<name>A0A7H1QCY3_9ACTN</name>
<dbReference type="Pfam" id="PF00550">
    <property type="entry name" value="PP-binding"/>
    <property type="match status" value="1"/>
</dbReference>
<dbReference type="Gene3D" id="3.40.366.10">
    <property type="entry name" value="Malonyl-Coenzyme A Acyl Carrier Protein, domain 2"/>
    <property type="match status" value="2"/>
</dbReference>
<dbReference type="InterPro" id="IPR016036">
    <property type="entry name" value="Malonyl_transacylase_ACP-bd"/>
</dbReference>
<dbReference type="GO" id="GO:0017000">
    <property type="term" value="P:antibiotic biosynthetic process"/>
    <property type="evidence" value="ECO:0007669"/>
    <property type="project" value="UniProtKB-KW"/>
</dbReference>
<dbReference type="KEGG" id="sgf:HEP81_07935"/>
<dbReference type="Gene3D" id="3.40.47.10">
    <property type="match status" value="1"/>
</dbReference>
<reference evidence="7 8" key="1">
    <citation type="submission" date="2020-04" db="EMBL/GenBank/DDBJ databases">
        <title>Characterization and engineering of Streptomyces griseofuscus DSM40191 as a potential heterologous host for expression of BGCs.</title>
        <authorList>
            <person name="Gren T."/>
            <person name="Whitford C.M."/>
            <person name="Mohite O.S."/>
            <person name="Joergensen T.S."/>
            <person name="Nielsen J.B."/>
            <person name="Lee S.Y."/>
            <person name="Weber T."/>
        </authorList>
    </citation>
    <scope>NUCLEOTIDE SEQUENCE [LARGE SCALE GENOMIC DNA]</scope>
    <source>
        <strain evidence="7 8">DSM 40191</strain>
        <plasmid evidence="7 8">pSGRIFU1</plasmid>
    </source>
</reference>
<dbReference type="RefSeq" id="WP_037659216.1">
    <property type="nucleotide sequence ID" value="NZ_CP051007.1"/>
</dbReference>
<evidence type="ECO:0000256" key="2">
    <source>
        <dbReference type="ARBA" id="ARBA00022553"/>
    </source>
</evidence>
<dbReference type="Gene3D" id="3.30.70.250">
    <property type="entry name" value="Malonyl-CoA ACP transacylase, ACP-binding"/>
    <property type="match status" value="1"/>
</dbReference>
<keyword evidence="4" id="KW-0045">Antibiotic biosynthesis</keyword>
<dbReference type="Pfam" id="PF02801">
    <property type="entry name" value="Ketoacyl-synt_C"/>
    <property type="match status" value="1"/>
</dbReference>
<dbReference type="InterPro" id="IPR036736">
    <property type="entry name" value="ACP-like_sf"/>
</dbReference>
<dbReference type="AlphaFoldDB" id="A0A7H1QCY3"/>
<evidence type="ECO:0000313" key="7">
    <source>
        <dbReference type="EMBL" id="QNT98163.1"/>
    </source>
</evidence>
<dbReference type="SUPFAM" id="SSF55048">
    <property type="entry name" value="Probable ACP-binding domain of malonyl-CoA ACP transacylase"/>
    <property type="match status" value="1"/>
</dbReference>
<dbReference type="PROSITE" id="PS52004">
    <property type="entry name" value="KS3_2"/>
    <property type="match status" value="1"/>
</dbReference>
<dbReference type="InterPro" id="IPR001227">
    <property type="entry name" value="Ac_transferase_dom_sf"/>
</dbReference>
<proteinExistence type="predicted"/>
<dbReference type="SUPFAM" id="SSF52151">
    <property type="entry name" value="FabD/lysophospholipase-like"/>
    <property type="match status" value="2"/>
</dbReference>
<accession>A0A7H1QCY3</accession>
<dbReference type="GO" id="GO:0006633">
    <property type="term" value="P:fatty acid biosynthetic process"/>
    <property type="evidence" value="ECO:0007669"/>
    <property type="project" value="TreeGrafter"/>
</dbReference>
<dbReference type="Pfam" id="PF22621">
    <property type="entry name" value="CurL-like_PKS_C"/>
    <property type="match status" value="1"/>
</dbReference>
<sequence length="1269" mass="130865">MSMARTNTDAAPARPTADALAARLREEVAGLLAVPSDAVHADRPLPELGLEPAQMTELVRAVSRWLRRPVPAWTVWQYPTPAALAAHLTGDDRAARAAAGRRAAGHTPIAIVGLGCRLPGGIGSADALWQHLLTGPATAADHRPTAAGCSTEGCSADGCPVRQGVLPDDPGGFDAELFPLPVAEALLMGPHQRLALQTAWAALEDARLVPETLAARRTGLFLGVTEPGSPATGADGGSPCPVPGWDDTTTAARFARALGLDGPALAVAAANASGLGAVHLAVRALRERTVDLALAGGVHAPAGPAADRRCDGPDPVRGAGGGVLVLRRLSDALATGDRVYAVIRGTAVHRAGARGQAAATGVRDRADVLRAAWQDAGISPRRVAYVEAVGSGTPPGDLTGAGALRAVFADGRAGAPRIGSTQGGHLRAAAGTVGLMKTALALYHGELPAVPLAGAGEGHDAAATERTPWPGDGCRYAGVGDDGSDGAPVHLALEEAPYRRRLFVPLAADSADGLRAAADALTGRARAGGAWYAPEHLGRAAGAHRVVATAGHPGDLSGALDTHLAARLQAPAARPDALAFCFSGPGSQWHGMGRDLLGEPVFRAAFDACDQALRPYTGWSVTEELLADRAGPRLGRTDVAQPLLFALQTALARTLGEWGAEPGVVFGQSVGEVAAAVFAGALPLDEGARLIAVWSRLVTERAAGDGALTVCELSVEEAESLPVVRAGRLSLAGHLAPGQVCLSGPREAVGTLERDLEGLGVRAVRVNIDHAAHSARLARLAPEFERRLGALRTRPTAVPFWSTATGGYAEGTDLGAAYWARSMCTPMRLAEATRALAGGRRLRVVEITPHPVVSHSLRRGLDAVGGDQPRILSTGRRGQGARQSLEDVAAALWCDGADVRWGAVTGRRRRSAAPLPVALTVSGRTARARAENAARLAARLDGTPDADLPDVAYTAARHRSHLEYRASVVAASSAEAAGALRALADGRTHRGLITGRAAAGPGLAVLFTGEGDRRPGAGRGLYGAFPEFRRALDEACAALDPYLPLPLAAVLFAAGDGPDAKLVHDPRFAQPGLFAVGVALFRLWRLWGVAPAAVAGRAAGEIAAAHAAGVLDLADAARLVAARGRLTRAREWSGATAAAVREFRQVAAECVFREPSIAWASTVTGGVAAAGTVADPEYWVRQACAAPRFTDALRALERAGAGRRLECRPAGVDEVRSLTRALGALHVAGQDIRWERVFAAGVPVDLPGHAFRRASCPRVAARTLPLSGS</sequence>
<protein>
    <submittedName>
        <fullName evidence="7">Acyl transferase domain protein</fullName>
    </submittedName>
</protein>
<dbReference type="Proteomes" id="UP000516422">
    <property type="component" value="Plasmid pSGRIFU1"/>
</dbReference>
<dbReference type="InterPro" id="IPR014031">
    <property type="entry name" value="Ketoacyl_synth_C"/>
</dbReference>
<dbReference type="SUPFAM" id="SSF53901">
    <property type="entry name" value="Thiolase-like"/>
    <property type="match status" value="1"/>
</dbReference>
<keyword evidence="3 7" id="KW-0808">Transferase</keyword>
<gene>
    <name evidence="7" type="ORF">HEP81_07935</name>
</gene>
<dbReference type="EMBL" id="CP051007">
    <property type="protein sequence ID" value="QNT98163.1"/>
    <property type="molecule type" value="Genomic_DNA"/>
</dbReference>
<dbReference type="PANTHER" id="PTHR43775">
    <property type="entry name" value="FATTY ACID SYNTHASE"/>
    <property type="match status" value="1"/>
</dbReference>
<keyword evidence="7" id="KW-0614">Plasmid</keyword>
<evidence type="ECO:0000259" key="6">
    <source>
        <dbReference type="PROSITE" id="PS52004"/>
    </source>
</evidence>
<keyword evidence="1" id="KW-0596">Phosphopantetheine</keyword>
<keyword evidence="2" id="KW-0597">Phosphoprotein</keyword>
<evidence type="ECO:0000259" key="5">
    <source>
        <dbReference type="PROSITE" id="PS50075"/>
    </source>
</evidence>
<evidence type="ECO:0000256" key="1">
    <source>
        <dbReference type="ARBA" id="ARBA00022450"/>
    </source>
</evidence>
<dbReference type="Pfam" id="PF00698">
    <property type="entry name" value="Acyl_transf_1"/>
    <property type="match status" value="2"/>
</dbReference>
<dbReference type="InterPro" id="IPR014043">
    <property type="entry name" value="Acyl_transferase_dom"/>
</dbReference>
<dbReference type="SMART" id="SM00827">
    <property type="entry name" value="PKS_AT"/>
    <property type="match status" value="2"/>
</dbReference>
<organism evidence="7 8">
    <name type="scientific">Streptomyces griseofuscus</name>
    <dbReference type="NCBI Taxonomy" id="146922"/>
    <lineage>
        <taxon>Bacteria</taxon>
        <taxon>Bacillati</taxon>
        <taxon>Actinomycetota</taxon>
        <taxon>Actinomycetes</taxon>
        <taxon>Kitasatosporales</taxon>
        <taxon>Streptomycetaceae</taxon>
        <taxon>Streptomyces</taxon>
    </lineage>
</organism>
<evidence type="ECO:0000256" key="4">
    <source>
        <dbReference type="ARBA" id="ARBA00023194"/>
    </source>
</evidence>
<feature type="domain" description="Ketosynthase family 3 (KS3)" evidence="6">
    <location>
        <begin position="106"/>
        <end position="495"/>
    </location>
</feature>
<dbReference type="SMART" id="SM00825">
    <property type="entry name" value="PKS_KS"/>
    <property type="match status" value="1"/>
</dbReference>
<geneLocation type="plasmid" evidence="7 8">
    <name>pSGRIFU1</name>
</geneLocation>
<dbReference type="InterPro" id="IPR014030">
    <property type="entry name" value="Ketoacyl_synth_N"/>
</dbReference>
<dbReference type="InterPro" id="IPR050091">
    <property type="entry name" value="PKS_NRPS_Biosynth_Enz"/>
</dbReference>
<dbReference type="GO" id="GO:0031177">
    <property type="term" value="F:phosphopantetheine binding"/>
    <property type="evidence" value="ECO:0007669"/>
    <property type="project" value="InterPro"/>
</dbReference>
<dbReference type="GeneID" id="91467421"/>
<dbReference type="InterPro" id="IPR016039">
    <property type="entry name" value="Thiolase-like"/>
</dbReference>
<dbReference type="Pfam" id="PF00109">
    <property type="entry name" value="ketoacyl-synt"/>
    <property type="match status" value="1"/>
</dbReference>
<evidence type="ECO:0000256" key="3">
    <source>
        <dbReference type="ARBA" id="ARBA00022679"/>
    </source>
</evidence>
<evidence type="ECO:0000313" key="8">
    <source>
        <dbReference type="Proteomes" id="UP000516422"/>
    </source>
</evidence>
<dbReference type="Gene3D" id="1.10.1200.10">
    <property type="entry name" value="ACP-like"/>
    <property type="match status" value="1"/>
</dbReference>